<dbReference type="GO" id="GO:0032259">
    <property type="term" value="P:methylation"/>
    <property type="evidence" value="ECO:0007669"/>
    <property type="project" value="UniProtKB-KW"/>
</dbReference>
<evidence type="ECO:0000256" key="1">
    <source>
        <dbReference type="ARBA" id="ARBA00022603"/>
    </source>
</evidence>
<evidence type="ECO:0000256" key="3">
    <source>
        <dbReference type="ARBA" id="ARBA00022691"/>
    </source>
</evidence>
<dbReference type="InterPro" id="IPR041698">
    <property type="entry name" value="Methyltransf_25"/>
</dbReference>
<dbReference type="Pfam" id="PF13649">
    <property type="entry name" value="Methyltransf_25"/>
    <property type="match status" value="1"/>
</dbReference>
<feature type="binding site" evidence="4">
    <location>
        <position position="96"/>
    </location>
    <ligand>
        <name>S-adenosyl-L-methionine</name>
        <dbReference type="ChEBI" id="CHEBI:59789"/>
    </ligand>
</feature>
<reference evidence="7" key="1">
    <citation type="submission" date="2016-10" db="EMBL/GenBank/DDBJ databases">
        <authorList>
            <person name="Varghese N."/>
            <person name="Submissions S."/>
        </authorList>
    </citation>
    <scope>NUCLEOTIDE SEQUENCE [LARGE SCALE GENOMIC DNA]</scope>
    <source>
        <strain evidence="7">CGMCC 1.10784</strain>
    </source>
</reference>
<evidence type="ECO:0000256" key="4">
    <source>
        <dbReference type="HAMAP-Rule" id="MF_02100"/>
    </source>
</evidence>
<dbReference type="CDD" id="cd02440">
    <property type="entry name" value="AdoMet_MTases"/>
    <property type="match status" value="1"/>
</dbReference>
<evidence type="ECO:0000313" key="7">
    <source>
        <dbReference type="Proteomes" id="UP000198855"/>
    </source>
</evidence>
<dbReference type="SUPFAM" id="SSF53335">
    <property type="entry name" value="S-adenosyl-L-methionine-dependent methyltransferases"/>
    <property type="match status" value="1"/>
</dbReference>
<evidence type="ECO:0000256" key="2">
    <source>
        <dbReference type="ARBA" id="ARBA00022679"/>
    </source>
</evidence>
<evidence type="ECO:0000259" key="5">
    <source>
        <dbReference type="Pfam" id="PF13649"/>
    </source>
</evidence>
<feature type="domain" description="Methyltransferase" evidence="5">
    <location>
        <begin position="49"/>
        <end position="139"/>
    </location>
</feature>
<dbReference type="GO" id="GO:0008757">
    <property type="term" value="F:S-adenosylmethionine-dependent methyltransferase activity"/>
    <property type="evidence" value="ECO:0007669"/>
    <property type="project" value="UniProtKB-UniRule"/>
</dbReference>
<dbReference type="EMBL" id="FOMT01000002">
    <property type="protein sequence ID" value="SFE06540.1"/>
    <property type="molecule type" value="Genomic_DNA"/>
</dbReference>
<dbReference type="OrthoDB" id="465705at2"/>
<protein>
    <recommendedName>
        <fullName evidence="4">Uncharacterized methyltransferase SAMN05216378_2188</fullName>
        <ecNumber evidence="4">2.1.1.-</ecNumber>
    </recommendedName>
</protein>
<dbReference type="EC" id="2.1.1.-" evidence="4"/>
<feature type="binding site" evidence="4">
    <location>
        <position position="53"/>
    </location>
    <ligand>
        <name>S-adenosyl-L-methionine</name>
        <dbReference type="ChEBI" id="CHEBI:59789"/>
    </ligand>
</feature>
<dbReference type="Proteomes" id="UP000198855">
    <property type="component" value="Unassembled WGS sequence"/>
</dbReference>
<evidence type="ECO:0000313" key="6">
    <source>
        <dbReference type="EMBL" id="SFE06540.1"/>
    </source>
</evidence>
<dbReference type="STRING" id="1045775.SAMN05216378_2188"/>
<dbReference type="HAMAP" id="MF_02100">
    <property type="entry name" value="Methyltr_YrrT"/>
    <property type="match status" value="1"/>
</dbReference>
<dbReference type="InterPro" id="IPR029063">
    <property type="entry name" value="SAM-dependent_MTases_sf"/>
</dbReference>
<dbReference type="RefSeq" id="WP_091184545.1">
    <property type="nucleotide sequence ID" value="NZ_FOMT01000002.1"/>
</dbReference>
<dbReference type="PANTHER" id="PTHR43861">
    <property type="entry name" value="TRANS-ACONITATE 2-METHYLTRANSFERASE-RELATED"/>
    <property type="match status" value="1"/>
</dbReference>
<dbReference type="Gene3D" id="3.40.50.150">
    <property type="entry name" value="Vaccinia Virus protein VP39"/>
    <property type="match status" value="1"/>
</dbReference>
<dbReference type="InterPro" id="IPR023553">
    <property type="entry name" value="Uncharacterised_MeTfrase_YrrT"/>
</dbReference>
<keyword evidence="2 4" id="KW-0808">Transferase</keyword>
<keyword evidence="7" id="KW-1185">Reference proteome</keyword>
<keyword evidence="3 4" id="KW-0949">S-adenosyl-L-methionine</keyword>
<accession>A0A1I1XMC3</accession>
<dbReference type="AlphaFoldDB" id="A0A1I1XMC3"/>
<keyword evidence="1 4" id="KW-0489">Methyltransferase</keyword>
<proteinExistence type="inferred from homology"/>
<comment type="similarity">
    <text evidence="4">Belongs to the methyltransferase superfamily. YrrT family.</text>
</comment>
<feature type="binding site" evidence="4">
    <location>
        <position position="74"/>
    </location>
    <ligand>
        <name>S-adenosyl-L-methionine</name>
        <dbReference type="ChEBI" id="CHEBI:59789"/>
    </ligand>
</feature>
<comment type="function">
    <text evidence="4">Could be a S-adenosyl-L-methionine-dependent methyltransferase.</text>
</comment>
<sequence length="213" mass="24130">MGREFTALFDEWSESYDRTVAGEDVEYREVFAGYDRILEAVAERVSGTVVEFGVGTGNLTEKLLKVSEKVFGIEPSEGMRREVLKRGLPIKLLDGDFLEFPQLPVRIDAIVSTYAFHHLTDAEKERAIALYSSLLAPGGRVVFADTSFASAEERQEIEQSALDAGFLNLYQDLRTEYYTSLEILNKLFMEQGFTVSFTRLNRYVWLLEAVKLG</sequence>
<name>A0A1I1XMC3_9BACL</name>
<organism evidence="6 7">
    <name type="scientific">Paenibacillus catalpae</name>
    <dbReference type="NCBI Taxonomy" id="1045775"/>
    <lineage>
        <taxon>Bacteria</taxon>
        <taxon>Bacillati</taxon>
        <taxon>Bacillota</taxon>
        <taxon>Bacilli</taxon>
        <taxon>Bacillales</taxon>
        <taxon>Paenibacillaceae</taxon>
        <taxon>Paenibacillus</taxon>
    </lineage>
</organism>
<gene>
    <name evidence="6" type="ORF">SAMN05216378_2188</name>
</gene>